<evidence type="ECO:0000256" key="1">
    <source>
        <dbReference type="SAM" id="MobiDB-lite"/>
    </source>
</evidence>
<dbReference type="AlphaFoldDB" id="A0A645D492"/>
<gene>
    <name evidence="2" type="ORF">SDC9_131215</name>
</gene>
<feature type="compositionally biased region" description="Polar residues" evidence="1">
    <location>
        <begin position="10"/>
        <end position="21"/>
    </location>
</feature>
<feature type="region of interest" description="Disordered" evidence="1">
    <location>
        <begin position="1"/>
        <end position="25"/>
    </location>
</feature>
<comment type="caution">
    <text evidence="2">The sequence shown here is derived from an EMBL/GenBank/DDBJ whole genome shotgun (WGS) entry which is preliminary data.</text>
</comment>
<sequence length="109" mass="11761">MGRLGELTGGNIQTGHVQSPGRQRDGVATGAAAEIEQLHARLQLHFRDQKLGFKGGVGGETFFFVMGSVKIVELSPRTVLHDGSILVSEVPDKNKKITSGHFSVRSFCE</sequence>
<proteinExistence type="predicted"/>
<organism evidence="2">
    <name type="scientific">bioreactor metagenome</name>
    <dbReference type="NCBI Taxonomy" id="1076179"/>
    <lineage>
        <taxon>unclassified sequences</taxon>
        <taxon>metagenomes</taxon>
        <taxon>ecological metagenomes</taxon>
    </lineage>
</organism>
<reference evidence="2" key="1">
    <citation type="submission" date="2019-08" db="EMBL/GenBank/DDBJ databases">
        <authorList>
            <person name="Kucharzyk K."/>
            <person name="Murdoch R.W."/>
            <person name="Higgins S."/>
            <person name="Loffler F."/>
        </authorList>
    </citation>
    <scope>NUCLEOTIDE SEQUENCE</scope>
</reference>
<name>A0A645D492_9ZZZZ</name>
<evidence type="ECO:0000313" key="2">
    <source>
        <dbReference type="EMBL" id="MPM84144.1"/>
    </source>
</evidence>
<protein>
    <submittedName>
        <fullName evidence="2">Uncharacterized protein</fullName>
    </submittedName>
</protein>
<dbReference type="EMBL" id="VSSQ01032769">
    <property type="protein sequence ID" value="MPM84144.1"/>
    <property type="molecule type" value="Genomic_DNA"/>
</dbReference>
<accession>A0A645D492</accession>